<protein>
    <recommendedName>
        <fullName evidence="1">Hemerythrin-like domain-containing protein</fullName>
    </recommendedName>
</protein>
<dbReference type="Gene3D" id="1.20.120.520">
    <property type="entry name" value="nmb1532 protein domain like"/>
    <property type="match status" value="1"/>
</dbReference>
<organism evidence="2 3">
    <name type="scientific">Exophiala aquamarina CBS 119918</name>
    <dbReference type="NCBI Taxonomy" id="1182545"/>
    <lineage>
        <taxon>Eukaryota</taxon>
        <taxon>Fungi</taxon>
        <taxon>Dikarya</taxon>
        <taxon>Ascomycota</taxon>
        <taxon>Pezizomycotina</taxon>
        <taxon>Eurotiomycetes</taxon>
        <taxon>Chaetothyriomycetidae</taxon>
        <taxon>Chaetothyriales</taxon>
        <taxon>Herpotrichiellaceae</taxon>
        <taxon>Exophiala</taxon>
    </lineage>
</organism>
<dbReference type="RefSeq" id="XP_013264941.1">
    <property type="nucleotide sequence ID" value="XM_013409487.1"/>
</dbReference>
<proteinExistence type="predicted"/>
<accession>A0A072PR64</accession>
<reference evidence="2 3" key="1">
    <citation type="submission" date="2013-03" db="EMBL/GenBank/DDBJ databases">
        <title>The Genome Sequence of Exophiala aquamarina CBS 119918.</title>
        <authorList>
            <consortium name="The Broad Institute Genomics Platform"/>
            <person name="Cuomo C."/>
            <person name="de Hoog S."/>
            <person name="Gorbushina A."/>
            <person name="Walker B."/>
            <person name="Young S.K."/>
            <person name="Zeng Q."/>
            <person name="Gargeya S."/>
            <person name="Fitzgerald M."/>
            <person name="Haas B."/>
            <person name="Abouelleil A."/>
            <person name="Allen A.W."/>
            <person name="Alvarado L."/>
            <person name="Arachchi H.M."/>
            <person name="Berlin A.M."/>
            <person name="Chapman S.B."/>
            <person name="Gainer-Dewar J."/>
            <person name="Goldberg J."/>
            <person name="Griggs A."/>
            <person name="Gujja S."/>
            <person name="Hansen M."/>
            <person name="Howarth C."/>
            <person name="Imamovic A."/>
            <person name="Ireland A."/>
            <person name="Larimer J."/>
            <person name="McCowan C."/>
            <person name="Murphy C."/>
            <person name="Pearson M."/>
            <person name="Poon T.W."/>
            <person name="Priest M."/>
            <person name="Roberts A."/>
            <person name="Saif S."/>
            <person name="Shea T."/>
            <person name="Sisk P."/>
            <person name="Sykes S."/>
            <person name="Wortman J."/>
            <person name="Nusbaum C."/>
            <person name="Birren B."/>
        </authorList>
    </citation>
    <scope>NUCLEOTIDE SEQUENCE [LARGE SCALE GENOMIC DNA]</scope>
    <source>
        <strain evidence="2 3">CBS 119918</strain>
    </source>
</reference>
<evidence type="ECO:0000313" key="3">
    <source>
        <dbReference type="Proteomes" id="UP000027920"/>
    </source>
</evidence>
<evidence type="ECO:0000313" key="2">
    <source>
        <dbReference type="EMBL" id="KEF62351.1"/>
    </source>
</evidence>
<evidence type="ECO:0000259" key="1">
    <source>
        <dbReference type="Pfam" id="PF01814"/>
    </source>
</evidence>
<sequence>MAVFHNLLLRSLNTIYLQAPYVKDGDKKAFVGYAYCWYDAIDAHHTGEEKEFFPWIEEAAGEKGIMDANVEQHKIFSDGIEEYASYLRSLKGRERSFSGPHLRSIIDSFGPTLHQHLADEIPSLLALSKYGDKVHLNRLWDKQSIGKFTLHSAVTRIPFYLCNLDRTFEGGLWKDFPEVPKVAKAFMGNWVSRLNGAYWKFGACTMAGEPKELFAR</sequence>
<keyword evidence="3" id="KW-1185">Reference proteome</keyword>
<dbReference type="Proteomes" id="UP000027920">
    <property type="component" value="Unassembled WGS sequence"/>
</dbReference>
<name>A0A072PR64_9EURO</name>
<feature type="domain" description="Hemerythrin-like" evidence="1">
    <location>
        <begin position="27"/>
        <end position="120"/>
    </location>
</feature>
<dbReference type="EMBL" id="AMGV01000001">
    <property type="protein sequence ID" value="KEF62351.1"/>
    <property type="molecule type" value="Genomic_DNA"/>
</dbReference>
<dbReference type="HOGENOM" id="CLU_066708_0_0_1"/>
<dbReference type="Pfam" id="PF01814">
    <property type="entry name" value="Hemerythrin"/>
    <property type="match status" value="1"/>
</dbReference>
<dbReference type="VEuPathDB" id="FungiDB:A1O9_00323"/>
<dbReference type="CDD" id="cd12108">
    <property type="entry name" value="Hr-like"/>
    <property type="match status" value="1"/>
</dbReference>
<dbReference type="AlphaFoldDB" id="A0A072PR64"/>
<dbReference type="PANTHER" id="PTHR38048">
    <property type="entry name" value="EXPRESSED PROTEIN"/>
    <property type="match status" value="1"/>
</dbReference>
<dbReference type="GeneID" id="25275275"/>
<gene>
    <name evidence="2" type="ORF">A1O9_00323</name>
</gene>
<dbReference type="InterPro" id="IPR012312">
    <property type="entry name" value="Hemerythrin-like"/>
</dbReference>
<comment type="caution">
    <text evidence="2">The sequence shown here is derived from an EMBL/GenBank/DDBJ whole genome shotgun (WGS) entry which is preliminary data.</text>
</comment>
<dbReference type="InterPro" id="IPR053206">
    <property type="entry name" value="Dimeric_xanthone_biosynth"/>
</dbReference>
<dbReference type="OrthoDB" id="58416at2759"/>
<dbReference type="PANTHER" id="PTHR38048:SF2">
    <property type="entry name" value="HEMERYTHRIN-LIKE DOMAIN-CONTAINING PROTEIN"/>
    <property type="match status" value="1"/>
</dbReference>